<dbReference type="InterPro" id="IPR013325">
    <property type="entry name" value="RNA_pol_sigma_r2"/>
</dbReference>
<dbReference type="InterPro" id="IPR037401">
    <property type="entry name" value="SnoaL-like"/>
</dbReference>
<gene>
    <name evidence="10" type="ORF">JOF54_001470</name>
</gene>
<dbReference type="InterPro" id="IPR013249">
    <property type="entry name" value="RNA_pol_sigma70_r4_t2"/>
</dbReference>
<dbReference type="InterPro" id="IPR013324">
    <property type="entry name" value="RNA_pol_sigma_r3/r4-like"/>
</dbReference>
<dbReference type="InterPro" id="IPR039425">
    <property type="entry name" value="RNA_pol_sigma-70-like"/>
</dbReference>
<dbReference type="SUPFAM" id="SSF54427">
    <property type="entry name" value="NTF2-like"/>
    <property type="match status" value="1"/>
</dbReference>
<dbReference type="InterPro" id="IPR014305">
    <property type="entry name" value="RNA_pol_sigma-G_actinobac"/>
</dbReference>
<dbReference type="InterPro" id="IPR036388">
    <property type="entry name" value="WH-like_DNA-bd_sf"/>
</dbReference>
<evidence type="ECO:0000259" key="8">
    <source>
        <dbReference type="Pfam" id="PF08281"/>
    </source>
</evidence>
<evidence type="ECO:0000256" key="3">
    <source>
        <dbReference type="ARBA" id="ARBA00023015"/>
    </source>
</evidence>
<dbReference type="InterPro" id="IPR007627">
    <property type="entry name" value="RNA_pol_sigma70_r2"/>
</dbReference>
<keyword evidence="4" id="KW-0731">Sigma factor</keyword>
<reference evidence="10 11" key="1">
    <citation type="submission" date="2021-03" db="EMBL/GenBank/DDBJ databases">
        <title>Sequencing the genomes of 1000 actinobacteria strains.</title>
        <authorList>
            <person name="Klenk H.-P."/>
        </authorList>
    </citation>
    <scope>NUCLEOTIDE SEQUENCE [LARGE SCALE GENOMIC DNA]</scope>
    <source>
        <strain evidence="10 11">DSM 12936</strain>
    </source>
</reference>
<dbReference type="PANTHER" id="PTHR43133:SF65">
    <property type="entry name" value="ECF RNA POLYMERASE SIGMA FACTOR SIGG"/>
    <property type="match status" value="1"/>
</dbReference>
<dbReference type="NCBIfam" id="TIGR02960">
    <property type="entry name" value="SigX5"/>
    <property type="match status" value="1"/>
</dbReference>
<comment type="subunit">
    <text evidence="2">Interacts transiently with the RNA polymerase catalytic core formed by RpoA, RpoB, RpoC and RpoZ (2 alpha, 1 beta, 1 beta' and 1 omega subunit) to form the RNA polymerase holoenzyme that can initiate transcription.</text>
</comment>
<organism evidence="10 11">
    <name type="scientific">Microlunatus capsulatus</name>
    <dbReference type="NCBI Taxonomy" id="99117"/>
    <lineage>
        <taxon>Bacteria</taxon>
        <taxon>Bacillati</taxon>
        <taxon>Actinomycetota</taxon>
        <taxon>Actinomycetes</taxon>
        <taxon>Propionibacteriales</taxon>
        <taxon>Propionibacteriaceae</taxon>
        <taxon>Microlunatus</taxon>
    </lineage>
</organism>
<protein>
    <submittedName>
        <fullName evidence="10">RNA polymerase sigma-70 factor (ECF subfamily)</fullName>
    </submittedName>
</protein>
<accession>A0ABS4Z8J2</accession>
<feature type="domain" description="RNA polymerase sigma-70 region 2" evidence="7">
    <location>
        <begin position="15"/>
        <end position="81"/>
    </location>
</feature>
<dbReference type="NCBIfam" id="NF006089">
    <property type="entry name" value="PRK08241.1"/>
    <property type="match status" value="1"/>
</dbReference>
<name>A0ABS4Z8J2_9ACTN</name>
<proteinExistence type="inferred from homology"/>
<dbReference type="EMBL" id="JAGIOB010000001">
    <property type="protein sequence ID" value="MBP2416548.1"/>
    <property type="molecule type" value="Genomic_DNA"/>
</dbReference>
<dbReference type="Pfam" id="PF08281">
    <property type="entry name" value="Sigma70_r4_2"/>
    <property type="match status" value="1"/>
</dbReference>
<sequence>MSLATDDDVFLSQVEPLRGELTAHCYRMLGSVHDAEDLVQETYIRAWRAFHGFENRSSLRTWMYRIATNVCLTALESRQRRPLPTGLGQPAADPAGQLSSRPETPWLEPLPDTVVWGHGDADPASAVVSRDSVRLAFVAALQHLTPPQRAVVILRDVLAWHASEVAELLDLSVAAVNSSLQRARAQLAKLDPDAELPPVEEEHAQRMLTAYVDAFERYDVARIVELLTEDAVWEMPPFDGWYSGPAAIGTLISTQCPASAAGDQVMVPVMANGRPALALYMLGPDGRHHAFHVQVPTLTPHGFSHVVAFFELTLFDRFGLPRVLPEDPGERRALVRGTAAVAG</sequence>
<evidence type="ECO:0000256" key="2">
    <source>
        <dbReference type="ARBA" id="ARBA00011344"/>
    </source>
</evidence>
<evidence type="ECO:0000313" key="11">
    <source>
        <dbReference type="Proteomes" id="UP000758168"/>
    </source>
</evidence>
<dbReference type="SUPFAM" id="SSF88946">
    <property type="entry name" value="Sigma2 domain of RNA polymerase sigma factors"/>
    <property type="match status" value="1"/>
</dbReference>
<comment type="similarity">
    <text evidence="1">Belongs to the sigma-70 factor family. ECF subfamily.</text>
</comment>
<dbReference type="CDD" id="cd06171">
    <property type="entry name" value="Sigma70_r4"/>
    <property type="match status" value="1"/>
</dbReference>
<evidence type="ECO:0000256" key="6">
    <source>
        <dbReference type="SAM" id="MobiDB-lite"/>
    </source>
</evidence>
<dbReference type="Gene3D" id="1.10.1740.10">
    <property type="match status" value="1"/>
</dbReference>
<feature type="region of interest" description="Disordered" evidence="6">
    <location>
        <begin position="81"/>
        <end position="104"/>
    </location>
</feature>
<dbReference type="PANTHER" id="PTHR43133">
    <property type="entry name" value="RNA POLYMERASE ECF-TYPE SIGMA FACTO"/>
    <property type="match status" value="1"/>
</dbReference>
<dbReference type="Pfam" id="PF12680">
    <property type="entry name" value="SnoaL_2"/>
    <property type="match status" value="1"/>
</dbReference>
<keyword evidence="11" id="KW-1185">Reference proteome</keyword>
<dbReference type="Proteomes" id="UP000758168">
    <property type="component" value="Unassembled WGS sequence"/>
</dbReference>
<dbReference type="Pfam" id="PF04542">
    <property type="entry name" value="Sigma70_r2"/>
    <property type="match status" value="1"/>
</dbReference>
<evidence type="ECO:0000313" key="10">
    <source>
        <dbReference type="EMBL" id="MBP2416548.1"/>
    </source>
</evidence>
<comment type="caution">
    <text evidence="10">The sequence shown here is derived from an EMBL/GenBank/DDBJ whole genome shotgun (WGS) entry which is preliminary data.</text>
</comment>
<dbReference type="Gene3D" id="3.10.450.50">
    <property type="match status" value="1"/>
</dbReference>
<keyword evidence="3" id="KW-0805">Transcription regulation</keyword>
<evidence type="ECO:0000259" key="7">
    <source>
        <dbReference type="Pfam" id="PF04542"/>
    </source>
</evidence>
<dbReference type="InterPro" id="IPR014284">
    <property type="entry name" value="RNA_pol_sigma-70_dom"/>
</dbReference>
<evidence type="ECO:0000256" key="5">
    <source>
        <dbReference type="ARBA" id="ARBA00023163"/>
    </source>
</evidence>
<evidence type="ECO:0000256" key="4">
    <source>
        <dbReference type="ARBA" id="ARBA00023082"/>
    </source>
</evidence>
<dbReference type="NCBIfam" id="TIGR02937">
    <property type="entry name" value="sigma70-ECF"/>
    <property type="match status" value="1"/>
</dbReference>
<keyword evidence="5" id="KW-0804">Transcription</keyword>
<dbReference type="SUPFAM" id="SSF88659">
    <property type="entry name" value="Sigma3 and sigma4 domains of RNA polymerase sigma factors"/>
    <property type="match status" value="1"/>
</dbReference>
<dbReference type="RefSeq" id="WP_210054346.1">
    <property type="nucleotide sequence ID" value="NZ_BAAAMH010000015.1"/>
</dbReference>
<feature type="domain" description="SnoaL-like" evidence="9">
    <location>
        <begin position="209"/>
        <end position="292"/>
    </location>
</feature>
<dbReference type="Gene3D" id="1.10.10.10">
    <property type="entry name" value="Winged helix-like DNA-binding domain superfamily/Winged helix DNA-binding domain"/>
    <property type="match status" value="1"/>
</dbReference>
<feature type="domain" description="RNA polymerase sigma factor 70 region 4 type 2" evidence="8">
    <location>
        <begin position="135"/>
        <end position="187"/>
    </location>
</feature>
<evidence type="ECO:0000259" key="9">
    <source>
        <dbReference type="Pfam" id="PF12680"/>
    </source>
</evidence>
<evidence type="ECO:0000256" key="1">
    <source>
        <dbReference type="ARBA" id="ARBA00010641"/>
    </source>
</evidence>
<dbReference type="InterPro" id="IPR032710">
    <property type="entry name" value="NTF2-like_dom_sf"/>
</dbReference>